<reference evidence="4 5" key="1">
    <citation type="submission" date="2021-08" db="EMBL/GenBank/DDBJ databases">
        <title>Complete genome sequence of the strain Aneurinibacillus thermoaerophilus CCM 8960.</title>
        <authorList>
            <person name="Musilova J."/>
            <person name="Kourilova X."/>
            <person name="Pernicova I."/>
            <person name="Bezdicek M."/>
            <person name="Lengerova M."/>
            <person name="Obruca S."/>
            <person name="Sedlar K."/>
        </authorList>
    </citation>
    <scope>NUCLEOTIDE SEQUENCE [LARGE SCALE GENOMIC DNA]</scope>
    <source>
        <strain evidence="4 5">CCM 8960</strain>
    </source>
</reference>
<feature type="domain" description="Transposase IS116/IS110/IS902 C-terminal" evidence="3">
    <location>
        <begin position="292"/>
        <end position="375"/>
    </location>
</feature>
<dbReference type="EMBL" id="CP080764">
    <property type="protein sequence ID" value="QYY44663.1"/>
    <property type="molecule type" value="Genomic_DNA"/>
</dbReference>
<evidence type="ECO:0000259" key="3">
    <source>
        <dbReference type="Pfam" id="PF02371"/>
    </source>
</evidence>
<proteinExistence type="predicted"/>
<evidence type="ECO:0000259" key="2">
    <source>
        <dbReference type="Pfam" id="PF01548"/>
    </source>
</evidence>
<dbReference type="InterPro" id="IPR003346">
    <property type="entry name" value="Transposase_20"/>
</dbReference>
<keyword evidence="1" id="KW-0175">Coiled coil</keyword>
<evidence type="ECO:0000313" key="4">
    <source>
        <dbReference type="EMBL" id="QYY44663.1"/>
    </source>
</evidence>
<dbReference type="InterPro" id="IPR002525">
    <property type="entry name" value="Transp_IS110-like_N"/>
</dbReference>
<feature type="coiled-coil region" evidence="1">
    <location>
        <begin position="154"/>
        <end position="181"/>
    </location>
</feature>
<dbReference type="PANTHER" id="PTHR33055">
    <property type="entry name" value="TRANSPOSASE FOR INSERTION SEQUENCE ELEMENT IS1111A"/>
    <property type="match status" value="1"/>
</dbReference>
<dbReference type="NCBIfam" id="NF033542">
    <property type="entry name" value="transpos_IS110"/>
    <property type="match status" value="1"/>
</dbReference>
<feature type="domain" description="Transposase IS110-like N-terminal" evidence="2">
    <location>
        <begin position="24"/>
        <end position="184"/>
    </location>
</feature>
<sequence>MAEEVLNYSQNQRISQITESTLIVGVDIAKHKHVARAQNDRGLMYGKAFSFLSTRQGFEAFCHWMKSLMTEHEKTEVIVGMEPTGHYWMTLAAFLRSRRIPVVVVNPMHVKKSKELDDNSPTKNDPKDARVIAQLVKDGRYSAPYFPTGVYAELREAVKIRDHLSNELQRIQAKVHNWLDRYFPEFLTVFTSWEGKAALETLKRFPLPQDIIQIGTSGILTTWQESIARGLRPRRAHELVEQARHSVGLREGTKMARLELRTLLTTYEVTQQQLEQVMKEIEDLLNDIPGVQHILTIPGMGIATVAGFFAEVGDLSRYQHPRQLQKLAGLNLKENRSGKHRGKTRITKRGRPQLRALLYKVIRPLVAKNQAFKALHVYDTTRQQNPLRKQQSLIALCCRLLRIMFVLARKEVDFDMNKIMKATPLCSQILPLTA</sequence>
<dbReference type="Pfam" id="PF02371">
    <property type="entry name" value="Transposase_20"/>
    <property type="match status" value="1"/>
</dbReference>
<dbReference type="PANTHER" id="PTHR33055:SF13">
    <property type="entry name" value="TRANSPOSASE"/>
    <property type="match status" value="1"/>
</dbReference>
<name>A0ABX8YFU5_ANETH</name>
<protein>
    <submittedName>
        <fullName evidence="4">IS110 family transposase</fullName>
    </submittedName>
</protein>
<feature type="coiled-coil region" evidence="1">
    <location>
        <begin position="260"/>
        <end position="287"/>
    </location>
</feature>
<dbReference type="RefSeq" id="WP_220561059.1">
    <property type="nucleotide sequence ID" value="NZ_CP080764.1"/>
</dbReference>
<accession>A0ABX8YFU5</accession>
<dbReference type="GeneID" id="97142827"/>
<organism evidence="4 5">
    <name type="scientific">Aneurinibacillus thermoaerophilus</name>
    <dbReference type="NCBI Taxonomy" id="143495"/>
    <lineage>
        <taxon>Bacteria</taxon>
        <taxon>Bacillati</taxon>
        <taxon>Bacillota</taxon>
        <taxon>Bacilli</taxon>
        <taxon>Bacillales</taxon>
        <taxon>Paenibacillaceae</taxon>
        <taxon>Aneurinibacillus group</taxon>
        <taxon>Aneurinibacillus</taxon>
    </lineage>
</organism>
<dbReference type="Pfam" id="PF01548">
    <property type="entry name" value="DEDD_Tnp_IS110"/>
    <property type="match status" value="1"/>
</dbReference>
<evidence type="ECO:0000313" key="5">
    <source>
        <dbReference type="Proteomes" id="UP000826616"/>
    </source>
</evidence>
<keyword evidence="5" id="KW-1185">Reference proteome</keyword>
<gene>
    <name evidence="4" type="ORF">K3F53_15700</name>
</gene>
<evidence type="ECO:0000256" key="1">
    <source>
        <dbReference type="SAM" id="Coils"/>
    </source>
</evidence>
<dbReference type="Proteomes" id="UP000826616">
    <property type="component" value="Chromosome"/>
</dbReference>
<dbReference type="InterPro" id="IPR047650">
    <property type="entry name" value="Transpos_IS110"/>
</dbReference>